<dbReference type="InterPro" id="IPR036927">
    <property type="entry name" value="Cyt_c_oxase-like_su1_sf"/>
</dbReference>
<dbReference type="PROSITE" id="PS00077">
    <property type="entry name" value="COX1_CUB"/>
    <property type="match status" value="1"/>
</dbReference>
<feature type="transmembrane region" description="Helical" evidence="21">
    <location>
        <begin position="155"/>
        <end position="178"/>
    </location>
</feature>
<evidence type="ECO:0000256" key="12">
    <source>
        <dbReference type="ARBA" id="ARBA00022723"/>
    </source>
</evidence>
<evidence type="ECO:0000256" key="19">
    <source>
        <dbReference type="ARBA" id="ARBA00047816"/>
    </source>
</evidence>
<dbReference type="PANTHER" id="PTHR10422:SF29">
    <property type="entry name" value="CYTOCHROME C OXIDASE SUBUNIT 1 HOMOLOG, BACTEROID"/>
    <property type="match status" value="1"/>
</dbReference>
<comment type="caution">
    <text evidence="23">The sequence shown here is derived from an EMBL/GenBank/DDBJ whole genome shotgun (WGS) entry which is preliminary data.</text>
</comment>
<evidence type="ECO:0000256" key="16">
    <source>
        <dbReference type="ARBA" id="ARBA00023004"/>
    </source>
</evidence>
<keyword evidence="24" id="KW-1185">Reference proteome</keyword>
<keyword evidence="13" id="KW-1278">Translocase</keyword>
<evidence type="ECO:0000256" key="1">
    <source>
        <dbReference type="ARBA" id="ARBA00001970"/>
    </source>
</evidence>
<evidence type="ECO:0000256" key="15">
    <source>
        <dbReference type="ARBA" id="ARBA00022989"/>
    </source>
</evidence>
<evidence type="ECO:0000256" key="10">
    <source>
        <dbReference type="ARBA" id="ARBA00022660"/>
    </source>
</evidence>
<feature type="transmembrane region" description="Helical" evidence="21">
    <location>
        <begin position="38"/>
        <end position="59"/>
    </location>
</feature>
<evidence type="ECO:0000256" key="13">
    <source>
        <dbReference type="ARBA" id="ARBA00022967"/>
    </source>
</evidence>
<evidence type="ECO:0000256" key="11">
    <source>
        <dbReference type="ARBA" id="ARBA00022692"/>
    </source>
</evidence>
<accession>A0ABV2MZM3</accession>
<evidence type="ECO:0000259" key="22">
    <source>
        <dbReference type="PROSITE" id="PS50855"/>
    </source>
</evidence>
<reference evidence="23 24" key="1">
    <citation type="submission" date="2024-06" db="EMBL/GenBank/DDBJ databases">
        <title>Genomic Encyclopedia of Type Strains, Phase IV (KMG-IV): sequencing the most valuable type-strain genomes for metagenomic binning, comparative biology and taxonomic classification.</title>
        <authorList>
            <person name="Goeker M."/>
        </authorList>
    </citation>
    <scope>NUCLEOTIDE SEQUENCE [LARGE SCALE GENOMIC DNA]</scope>
    <source>
        <strain evidence="23 24">DSM 27865</strain>
    </source>
</reference>
<sequence length="551" mass="61574">MVSGLTVAERQLSLAVLIALSLCGLAMAAGGRGDPLGIHGFIVMAASLGLTFLVISRYYDPEPPAERLSHYYDDPTKVGIVLTMIWAVIGMFVGVWVAALLAWPDLTFDAGWASFGRLRPVHTSGVIFGFGGNALIATSFHVLQRTTRARLPDQFSPWFVLIGYNLFCVVAASGYLMGLTQSKEYAEPEWYADIWLVIVWVVYFLIYIRTLQRRKEPHIYVANWYYMAFILVVAILHIVNNLAVPVSFGHAKSYSLFSGVQDAMTQWWYGHNAVAFFLTSGFLGMMYYYLPKRAGRPIFSYRLSIVSFWGITFMYMWAGSHHLHYTALPQWVQTLGMTFSLVLLVPSWASAGNALATLNGAWDKVRTDATLRFMMVAAVFYGLSTFEGSFMAIRAVNSLSHYTDWTVGHVHAGALGWVAMITFGSLYALVPWMWKQDRMYSPKLVEVHFWLALSGTIIYVFAMWNSGIIQGLMWRTYNDSGTLAYPFIDSVVAMHPYYIARTVGGLFFLTGAIVASYNIWMTIRMARISRIAEAGADVPLYGKAGAVQAGE</sequence>
<keyword evidence="10 20" id="KW-0679">Respiratory chain</keyword>
<evidence type="ECO:0000313" key="24">
    <source>
        <dbReference type="Proteomes" id="UP001549076"/>
    </source>
</evidence>
<dbReference type="Pfam" id="PF00115">
    <property type="entry name" value="COX1"/>
    <property type="match status" value="1"/>
</dbReference>
<protein>
    <recommendedName>
        <fullName evidence="6">cytochrome-c oxidase</fullName>
        <ecNumber evidence="6">7.1.1.9</ecNumber>
    </recommendedName>
</protein>
<keyword evidence="9 20" id="KW-0349">Heme</keyword>
<evidence type="ECO:0000256" key="18">
    <source>
        <dbReference type="ARBA" id="ARBA00023136"/>
    </source>
</evidence>
<evidence type="ECO:0000256" key="17">
    <source>
        <dbReference type="ARBA" id="ARBA00023008"/>
    </source>
</evidence>
<evidence type="ECO:0000256" key="5">
    <source>
        <dbReference type="ARBA" id="ARBA00009578"/>
    </source>
</evidence>
<keyword evidence="8" id="KW-1003">Cell membrane</keyword>
<comment type="cofactor">
    <cofactor evidence="1">
        <name>heme b</name>
        <dbReference type="ChEBI" id="CHEBI:60344"/>
    </cofactor>
</comment>
<keyword evidence="11 20" id="KW-0812">Transmembrane</keyword>
<feature type="transmembrane region" description="Helical" evidence="21">
    <location>
        <begin position="373"/>
        <end position="393"/>
    </location>
</feature>
<evidence type="ECO:0000256" key="7">
    <source>
        <dbReference type="ARBA" id="ARBA00022448"/>
    </source>
</evidence>
<comment type="catalytic activity">
    <reaction evidence="19">
        <text>4 Fe(II)-[cytochrome c] + O2 + 8 H(+)(in) = 4 Fe(III)-[cytochrome c] + 2 H2O + 4 H(+)(out)</text>
        <dbReference type="Rhea" id="RHEA:11436"/>
        <dbReference type="Rhea" id="RHEA-COMP:10350"/>
        <dbReference type="Rhea" id="RHEA-COMP:14399"/>
        <dbReference type="ChEBI" id="CHEBI:15377"/>
        <dbReference type="ChEBI" id="CHEBI:15378"/>
        <dbReference type="ChEBI" id="CHEBI:15379"/>
        <dbReference type="ChEBI" id="CHEBI:29033"/>
        <dbReference type="ChEBI" id="CHEBI:29034"/>
        <dbReference type="EC" id="7.1.1.9"/>
    </reaction>
</comment>
<proteinExistence type="inferred from homology"/>
<evidence type="ECO:0000256" key="20">
    <source>
        <dbReference type="RuleBase" id="RU000370"/>
    </source>
</evidence>
<dbReference type="NCBIfam" id="TIGR00780">
    <property type="entry name" value="ccoN"/>
    <property type="match status" value="1"/>
</dbReference>
<dbReference type="Gene3D" id="1.20.210.10">
    <property type="entry name" value="Cytochrome c oxidase-like, subunit I domain"/>
    <property type="match status" value="1"/>
</dbReference>
<evidence type="ECO:0000256" key="14">
    <source>
        <dbReference type="ARBA" id="ARBA00022982"/>
    </source>
</evidence>
<feature type="transmembrane region" description="Helical" evidence="21">
    <location>
        <begin position="444"/>
        <end position="464"/>
    </location>
</feature>
<keyword evidence="18 21" id="KW-0472">Membrane</keyword>
<feature type="transmembrane region" description="Helical" evidence="21">
    <location>
        <begin position="338"/>
        <end position="361"/>
    </location>
</feature>
<keyword evidence="12" id="KW-0479">Metal-binding</keyword>
<dbReference type="InterPro" id="IPR023615">
    <property type="entry name" value="Cyt_c_Oxase_su1_BS"/>
</dbReference>
<dbReference type="CDD" id="cd01661">
    <property type="entry name" value="cbb3_Oxidase_I"/>
    <property type="match status" value="1"/>
</dbReference>
<evidence type="ECO:0000256" key="3">
    <source>
        <dbReference type="ARBA" id="ARBA00004651"/>
    </source>
</evidence>
<evidence type="ECO:0000256" key="9">
    <source>
        <dbReference type="ARBA" id="ARBA00022617"/>
    </source>
</evidence>
<evidence type="ECO:0000256" key="6">
    <source>
        <dbReference type="ARBA" id="ARBA00012949"/>
    </source>
</evidence>
<gene>
    <name evidence="23" type="ORF">ABID37_002472</name>
</gene>
<feature type="transmembrane region" description="Helical" evidence="21">
    <location>
        <begin position="123"/>
        <end position="143"/>
    </location>
</feature>
<keyword evidence="15 21" id="KW-1133">Transmembrane helix</keyword>
<dbReference type="SUPFAM" id="SSF81442">
    <property type="entry name" value="Cytochrome c oxidase subunit I-like"/>
    <property type="match status" value="1"/>
</dbReference>
<evidence type="ECO:0000256" key="21">
    <source>
        <dbReference type="SAM" id="Phobius"/>
    </source>
</evidence>
<evidence type="ECO:0000313" key="23">
    <source>
        <dbReference type="EMBL" id="MET3792257.1"/>
    </source>
</evidence>
<keyword evidence="7 20" id="KW-0813">Transport</keyword>
<dbReference type="EC" id="7.1.1.9" evidence="6"/>
<keyword evidence="17" id="KW-0186">Copper</keyword>
<name>A0ABV2MZM3_9HYPH</name>
<dbReference type="RefSeq" id="WP_354195071.1">
    <property type="nucleotide sequence ID" value="NZ_JBEPML010000007.1"/>
</dbReference>
<feature type="transmembrane region" description="Helical" evidence="21">
    <location>
        <begin position="223"/>
        <end position="248"/>
    </location>
</feature>
<feature type="transmembrane region" description="Helical" evidence="21">
    <location>
        <begin position="268"/>
        <end position="290"/>
    </location>
</feature>
<comment type="cofactor">
    <cofactor evidence="2">
        <name>Cu(2+)</name>
        <dbReference type="ChEBI" id="CHEBI:29036"/>
    </cofactor>
</comment>
<dbReference type="InterPro" id="IPR023616">
    <property type="entry name" value="Cyt_c_oxase-like_su1_dom"/>
</dbReference>
<dbReference type="InterPro" id="IPR000883">
    <property type="entry name" value="Cyt_C_Oxase_1"/>
</dbReference>
<evidence type="ECO:0000256" key="8">
    <source>
        <dbReference type="ARBA" id="ARBA00022475"/>
    </source>
</evidence>
<comment type="similarity">
    <text evidence="5 20">Belongs to the heme-copper respiratory oxidase family.</text>
</comment>
<keyword evidence="14 20" id="KW-0249">Electron transport</keyword>
<dbReference type="EMBL" id="JBEPML010000007">
    <property type="protein sequence ID" value="MET3792257.1"/>
    <property type="molecule type" value="Genomic_DNA"/>
</dbReference>
<organism evidence="23 24">
    <name type="scientific">Aquamicrobium terrae</name>
    <dbReference type="NCBI Taxonomy" id="1324945"/>
    <lineage>
        <taxon>Bacteria</taxon>
        <taxon>Pseudomonadati</taxon>
        <taxon>Pseudomonadota</taxon>
        <taxon>Alphaproteobacteria</taxon>
        <taxon>Hyphomicrobiales</taxon>
        <taxon>Phyllobacteriaceae</taxon>
        <taxon>Aquamicrobium</taxon>
    </lineage>
</organism>
<evidence type="ECO:0000256" key="2">
    <source>
        <dbReference type="ARBA" id="ARBA00001973"/>
    </source>
</evidence>
<feature type="transmembrane region" description="Helical" evidence="21">
    <location>
        <begin position="190"/>
        <end position="211"/>
    </location>
</feature>
<feature type="transmembrane region" description="Helical" evidence="21">
    <location>
        <begin position="413"/>
        <end position="432"/>
    </location>
</feature>
<comment type="subcellular location">
    <subcellularLocation>
        <location evidence="3">Cell membrane</location>
        <topology evidence="3">Multi-pass membrane protein</topology>
    </subcellularLocation>
</comment>
<dbReference type="InterPro" id="IPR004677">
    <property type="entry name" value="Cyt_c_oxidase_cbb3_su1"/>
</dbReference>
<evidence type="ECO:0000256" key="4">
    <source>
        <dbReference type="ARBA" id="ARBA00004673"/>
    </source>
</evidence>
<feature type="transmembrane region" description="Helical" evidence="21">
    <location>
        <begin position="299"/>
        <end position="318"/>
    </location>
</feature>
<feature type="domain" description="Cytochrome oxidase subunit I profile" evidence="22">
    <location>
        <begin position="267"/>
        <end position="551"/>
    </location>
</feature>
<dbReference type="PROSITE" id="PS50855">
    <property type="entry name" value="COX1"/>
    <property type="match status" value="1"/>
</dbReference>
<dbReference type="Proteomes" id="UP001549076">
    <property type="component" value="Unassembled WGS sequence"/>
</dbReference>
<comment type="pathway">
    <text evidence="4">Energy metabolism; oxidative phosphorylation.</text>
</comment>
<feature type="transmembrane region" description="Helical" evidence="21">
    <location>
        <begin position="80"/>
        <end position="103"/>
    </location>
</feature>
<dbReference type="PANTHER" id="PTHR10422">
    <property type="entry name" value="CYTOCHROME C OXIDASE SUBUNIT 1"/>
    <property type="match status" value="1"/>
</dbReference>
<keyword evidence="16" id="KW-0408">Iron</keyword>
<feature type="transmembrane region" description="Helical" evidence="21">
    <location>
        <begin position="498"/>
        <end position="520"/>
    </location>
</feature>